<dbReference type="Pfam" id="PF12460">
    <property type="entry name" value="MMS19_C"/>
    <property type="match status" value="1"/>
</dbReference>
<keyword evidence="3 4" id="KW-0539">Nucleus</keyword>
<comment type="similarity">
    <text evidence="4">Belongs to the MET18/MMS19 family.</text>
</comment>
<comment type="subcellular location">
    <subcellularLocation>
        <location evidence="1 4">Nucleus</location>
    </subcellularLocation>
</comment>
<evidence type="ECO:0000259" key="7">
    <source>
        <dbReference type="Pfam" id="PF14500"/>
    </source>
</evidence>
<accession>C1MX09</accession>
<proteinExistence type="inferred from homology"/>
<dbReference type="Proteomes" id="UP000001876">
    <property type="component" value="Unassembled WGS sequence"/>
</dbReference>
<dbReference type="GO" id="GO:0005634">
    <property type="term" value="C:nucleus"/>
    <property type="evidence" value="ECO:0007669"/>
    <property type="project" value="UniProtKB-SubCell"/>
</dbReference>
<keyword evidence="4" id="KW-0227">DNA damage</keyword>
<dbReference type="RefSeq" id="XP_003059724.1">
    <property type="nucleotide sequence ID" value="XM_003059678.1"/>
</dbReference>
<dbReference type="EMBL" id="GG663741">
    <property type="protein sequence ID" value="EEH55676.1"/>
    <property type="molecule type" value="Genomic_DNA"/>
</dbReference>
<feature type="domain" description="MMS19 C-terminal" evidence="6">
    <location>
        <begin position="874"/>
        <end position="1223"/>
    </location>
</feature>
<dbReference type="STRING" id="564608.C1MX09"/>
<dbReference type="OrthoDB" id="553056at2759"/>
<dbReference type="Pfam" id="PF14500">
    <property type="entry name" value="MMS19_N"/>
    <property type="match status" value="1"/>
</dbReference>
<dbReference type="GO" id="GO:0097361">
    <property type="term" value="C:cytosolic [4Fe-4S] assembly targeting complex"/>
    <property type="evidence" value="ECO:0007669"/>
    <property type="project" value="UniProtKB-UniRule"/>
</dbReference>
<feature type="region of interest" description="Disordered" evidence="5">
    <location>
        <begin position="137"/>
        <end position="162"/>
    </location>
</feature>
<evidence type="ECO:0000256" key="3">
    <source>
        <dbReference type="ARBA" id="ARBA00023242"/>
    </source>
</evidence>
<keyword evidence="9" id="KW-1185">Reference proteome</keyword>
<dbReference type="OMA" id="DCCERNA"/>
<dbReference type="GO" id="GO:0016226">
    <property type="term" value="P:iron-sulfur cluster assembly"/>
    <property type="evidence" value="ECO:0007669"/>
    <property type="project" value="UniProtKB-UniRule"/>
</dbReference>
<dbReference type="InterPro" id="IPR039920">
    <property type="entry name" value="MMS19"/>
</dbReference>
<dbReference type="AlphaFoldDB" id="C1MX09"/>
<evidence type="ECO:0000256" key="1">
    <source>
        <dbReference type="ARBA" id="ARBA00004123"/>
    </source>
</evidence>
<dbReference type="KEGG" id="mpp:MICPUCDRAFT_47669"/>
<protein>
    <recommendedName>
        <fullName evidence="4">MMS19 nucleotide excision repair protein</fullName>
    </recommendedName>
</protein>
<feature type="region of interest" description="Disordered" evidence="5">
    <location>
        <begin position="439"/>
        <end position="484"/>
    </location>
</feature>
<evidence type="ECO:0000313" key="9">
    <source>
        <dbReference type="Proteomes" id="UP000001876"/>
    </source>
</evidence>
<evidence type="ECO:0000259" key="6">
    <source>
        <dbReference type="Pfam" id="PF12460"/>
    </source>
</evidence>
<evidence type="ECO:0000256" key="4">
    <source>
        <dbReference type="RuleBase" id="RU367072"/>
    </source>
</evidence>
<organism evidence="9">
    <name type="scientific">Micromonas pusilla (strain CCMP1545)</name>
    <name type="common">Picoplanktonic green alga</name>
    <dbReference type="NCBI Taxonomy" id="564608"/>
    <lineage>
        <taxon>Eukaryota</taxon>
        <taxon>Viridiplantae</taxon>
        <taxon>Chlorophyta</taxon>
        <taxon>Mamiellophyceae</taxon>
        <taxon>Mamiellales</taxon>
        <taxon>Mamiellaceae</taxon>
        <taxon>Micromonas</taxon>
    </lineage>
</organism>
<comment type="function">
    <text evidence="4">Key component of the cytosolic iron-sulfur protein assembly (CIA) complex, a multiprotein complex that mediates the incorporation of iron-sulfur cluster into apoproteins specifically involved in DNA metabolism and genomic integrity. In the CIA complex, MMS19 acts as an adapter between early-acting CIA components and a subset of cellular target iron-sulfur proteins.</text>
</comment>
<dbReference type="GO" id="GO:0051604">
    <property type="term" value="P:protein maturation"/>
    <property type="evidence" value="ECO:0007669"/>
    <property type="project" value="UniProtKB-UniRule"/>
</dbReference>
<reference evidence="8 9" key="1">
    <citation type="journal article" date="2009" name="Science">
        <title>Green evolution and dynamic adaptations revealed by genomes of the marine picoeukaryotes Micromonas.</title>
        <authorList>
            <person name="Worden A.Z."/>
            <person name="Lee J.H."/>
            <person name="Mock T."/>
            <person name="Rouze P."/>
            <person name="Simmons M.P."/>
            <person name="Aerts A.L."/>
            <person name="Allen A.E."/>
            <person name="Cuvelier M.L."/>
            <person name="Derelle E."/>
            <person name="Everett M.V."/>
            <person name="Foulon E."/>
            <person name="Grimwood J."/>
            <person name="Gundlach H."/>
            <person name="Henrissat B."/>
            <person name="Napoli C."/>
            <person name="McDonald S.M."/>
            <person name="Parker M.S."/>
            <person name="Rombauts S."/>
            <person name="Salamov A."/>
            <person name="Von Dassow P."/>
            <person name="Badger J.H."/>
            <person name="Coutinho P.M."/>
            <person name="Demir E."/>
            <person name="Dubchak I."/>
            <person name="Gentemann C."/>
            <person name="Eikrem W."/>
            <person name="Gready J.E."/>
            <person name="John U."/>
            <person name="Lanier W."/>
            <person name="Lindquist E.A."/>
            <person name="Lucas S."/>
            <person name="Mayer K.F."/>
            <person name="Moreau H."/>
            <person name="Not F."/>
            <person name="Otillar R."/>
            <person name="Panaud O."/>
            <person name="Pangilinan J."/>
            <person name="Paulsen I."/>
            <person name="Piegu B."/>
            <person name="Poliakov A."/>
            <person name="Robbens S."/>
            <person name="Schmutz J."/>
            <person name="Toulza E."/>
            <person name="Wyss T."/>
            <person name="Zelensky A."/>
            <person name="Zhou K."/>
            <person name="Armbrust E.V."/>
            <person name="Bhattacharya D."/>
            <person name="Goodenough U.W."/>
            <person name="Van de Peer Y."/>
            <person name="Grigoriev I.V."/>
        </authorList>
    </citation>
    <scope>NUCLEOTIDE SEQUENCE [LARGE SCALE GENOMIC DNA]</scope>
    <source>
        <strain evidence="8 9">CCMP1545</strain>
    </source>
</reference>
<feature type="domain" description="MMS19 N-terminal" evidence="7">
    <location>
        <begin position="52"/>
        <end position="384"/>
    </location>
</feature>
<evidence type="ECO:0000256" key="2">
    <source>
        <dbReference type="ARBA" id="ARBA00022737"/>
    </source>
</evidence>
<dbReference type="PANTHER" id="PTHR12891">
    <property type="entry name" value="DNA REPAIR/TRANSCRIPTION PROTEIN MET18/MMS19"/>
    <property type="match status" value="1"/>
</dbReference>
<feature type="region of interest" description="Disordered" evidence="5">
    <location>
        <begin position="811"/>
        <end position="837"/>
    </location>
</feature>
<name>C1MX09_MICPC</name>
<dbReference type="InterPro" id="IPR024687">
    <property type="entry name" value="MMS19_C"/>
</dbReference>
<dbReference type="GO" id="GO:0006281">
    <property type="term" value="P:DNA repair"/>
    <property type="evidence" value="ECO:0007669"/>
    <property type="project" value="UniProtKB-UniRule"/>
</dbReference>
<evidence type="ECO:0000256" key="5">
    <source>
        <dbReference type="SAM" id="MobiDB-lite"/>
    </source>
</evidence>
<sequence>MEVDPPPGWAADVETFVSPDRSIPEASRADASRAVVRLLRDGAISFLDLLRGMESALVTTEDARRARGVLLLAESVAGYASGAPDGADDASRSPRPLPASAANLLSQYFTSKLDDFAVVRAALLGCAAMLRARVSVSPEEGTNPGSVPHADPGAMTTTTNPKTTPAVTRLAALDMADRFFDAVHVPSLVQADRQRSYELLIALLSHAGAADEPDAVGPPLGTSTPSEQLECVVAACDGEKDPRCVLLVCELFQALPRAFCGAEGDDARALSKLDAHRAAFAAAAETLYDVVAAYFPVSFRPPPGDVVRVTHEQLAATLRGAMCASSAYAPWAVPHVLESVDGSKPGLVVDDALAALAACGSAFGRRAMAPHMRATWGALRRVLLNPPQGGEDLNAEGVARWATRMFAAEWATGGGGPGRVSLVDLALEDSCLKDAAAALSPSGVSEDGEENENAEKSGGGCCGGSGHDHDHDHDHGGGGGGCGNARPGGGATEGAAASASEVTKRGHALVAGAGRVLGAVAASGVAAASAAIARGLTPLLDAAGLGPTGDVERVKPGVAPLLLVLAMPTISGALDGSIFGGGEEETGTGTIGGAQGVLGACGPRLAGLFAAAAAKTIKGAGALTRDDGVEYVEDEEEAFVDASDGAILGIAGLRALTAFPTGHGLSSGDGAITAMRALVDAATRPDDPPPAFASSAANDEETTAYLAYVGDDVRRRAGEALGAAAASTRDPDMAAAAITHALPPLMKLCEECAGGAAARALAAAARVAAVSSAARKVATPILCAFATRPRDAAAFDAESWRALVDALAGTSDTASTTSTPGMLQRAATDAEGASPEEDAAAAALATTFLSPRAPAAPAGPEDASASASASDDGVVRLVRAAVAACAVETQEPIVAAAIEIVLAARERREEDGAFKAAAAALSATRPTTRVPSCVDAVRALVAVAVDDASSEDDATAASHAASALMHKHGGAADSALGPDSGVGAAKAAGAFAALRSPRGVRVVGGVLRALAARNDATAPALAAELASSLASEDRELAAGAAKALGAALSPSGGGPGVAKTFHGVEKPLFRQKLFSTTLPSILTPLRAGAADLAHRPARLSALVHLAAHAPTPAVLQRGDAVVPLLAEAMRALADRETPFADKDALASAITLTASFLSDERARDVLHAHADEHGGGIIDALCALGTASAAGRARRRTKPDERFAAGDPTIMSAVVRETALEALLAAVALPFSAVYPQRKAVMKAATAALDDPKRRVRMAAGRCREVWRKLDPKCAY</sequence>
<gene>
    <name evidence="8" type="ORF">MICPUCDRAFT_47669</name>
</gene>
<feature type="compositionally biased region" description="Basic and acidic residues" evidence="5">
    <location>
        <begin position="466"/>
        <end position="476"/>
    </location>
</feature>
<dbReference type="GeneID" id="9685453"/>
<keyword evidence="4" id="KW-0234">DNA repair</keyword>
<keyword evidence="2" id="KW-0677">Repeat</keyword>
<dbReference type="eggNOG" id="KOG1967">
    <property type="taxonomic scope" value="Eukaryota"/>
</dbReference>
<dbReference type="PANTHER" id="PTHR12891:SF0">
    <property type="entry name" value="MMS19 NUCLEOTIDE EXCISION REPAIR PROTEIN HOMOLOG"/>
    <property type="match status" value="1"/>
</dbReference>
<dbReference type="InterPro" id="IPR029240">
    <property type="entry name" value="MMS19_N"/>
</dbReference>
<evidence type="ECO:0000313" key="8">
    <source>
        <dbReference type="EMBL" id="EEH55676.1"/>
    </source>
</evidence>